<keyword evidence="3 6" id="KW-0812">Transmembrane</keyword>
<dbReference type="InterPro" id="IPR022791">
    <property type="entry name" value="L-PG_synthase/AglD"/>
</dbReference>
<dbReference type="PANTHER" id="PTHR40277">
    <property type="entry name" value="BLL5419 PROTEIN"/>
    <property type="match status" value="1"/>
</dbReference>
<evidence type="ECO:0000313" key="8">
    <source>
        <dbReference type="Proteomes" id="UP001163266"/>
    </source>
</evidence>
<keyword evidence="8" id="KW-1185">Reference proteome</keyword>
<feature type="transmembrane region" description="Helical" evidence="6">
    <location>
        <begin position="237"/>
        <end position="258"/>
    </location>
</feature>
<feature type="transmembrane region" description="Helical" evidence="6">
    <location>
        <begin position="37"/>
        <end position="56"/>
    </location>
</feature>
<gene>
    <name evidence="7" type="ORF">OMP39_13570</name>
</gene>
<protein>
    <submittedName>
        <fullName evidence="7">Flippase-like domain-containing protein</fullName>
    </submittedName>
</protein>
<comment type="subcellular location">
    <subcellularLocation>
        <location evidence="1">Cell membrane</location>
        <topology evidence="1">Multi-pass membrane protein</topology>
    </subcellularLocation>
</comment>
<feature type="transmembrane region" description="Helical" evidence="6">
    <location>
        <begin position="265"/>
        <end position="291"/>
    </location>
</feature>
<organism evidence="7 8">
    <name type="scientific">Caldimonas aquatica</name>
    <dbReference type="NCBI Taxonomy" id="376175"/>
    <lineage>
        <taxon>Bacteria</taxon>
        <taxon>Pseudomonadati</taxon>
        <taxon>Pseudomonadota</taxon>
        <taxon>Betaproteobacteria</taxon>
        <taxon>Burkholderiales</taxon>
        <taxon>Sphaerotilaceae</taxon>
        <taxon>Caldimonas</taxon>
    </lineage>
</organism>
<evidence type="ECO:0000256" key="5">
    <source>
        <dbReference type="ARBA" id="ARBA00023136"/>
    </source>
</evidence>
<dbReference type="PANTHER" id="PTHR40277:SF1">
    <property type="entry name" value="BLL5419 PROTEIN"/>
    <property type="match status" value="1"/>
</dbReference>
<keyword evidence="2" id="KW-1003">Cell membrane</keyword>
<evidence type="ECO:0000256" key="6">
    <source>
        <dbReference type="SAM" id="Phobius"/>
    </source>
</evidence>
<proteinExistence type="predicted"/>
<feature type="transmembrane region" description="Helical" evidence="6">
    <location>
        <begin position="210"/>
        <end position="231"/>
    </location>
</feature>
<keyword evidence="4 6" id="KW-1133">Transmembrane helix</keyword>
<evidence type="ECO:0000256" key="3">
    <source>
        <dbReference type="ARBA" id="ARBA00022692"/>
    </source>
</evidence>
<dbReference type="Proteomes" id="UP001163266">
    <property type="component" value="Chromosome"/>
</dbReference>
<keyword evidence="5 6" id="KW-0472">Membrane</keyword>
<reference evidence="7" key="1">
    <citation type="submission" date="2022-10" db="EMBL/GenBank/DDBJ databases">
        <title>Complete genome sequence of Schlegelella aquatica LMG 23380.</title>
        <authorList>
            <person name="Musilova J."/>
            <person name="Kourilova X."/>
            <person name="Bezdicek M."/>
            <person name="Hermankova K."/>
            <person name="Obruca S."/>
            <person name="Sedlar K."/>
        </authorList>
    </citation>
    <scope>NUCLEOTIDE SEQUENCE</scope>
    <source>
        <strain evidence="7">LMG 23380</strain>
    </source>
</reference>
<evidence type="ECO:0000256" key="4">
    <source>
        <dbReference type="ARBA" id="ARBA00022989"/>
    </source>
</evidence>
<feature type="transmembrane region" description="Helical" evidence="6">
    <location>
        <begin position="123"/>
        <end position="141"/>
    </location>
</feature>
<name>A0ABY6MRM9_9BURK</name>
<sequence length="310" mass="32695">MTGWWRLVAAPVLLGAVVALAGPREILGAVWRADPAWLALGLLSATLANVMSALRWRGLCRWLGLPVPTRWAIVTYFRGVAVNAVLPGAVVGGDVMRAFGLQRLGHPGMEAGASVVLDRLSGLWMLVALGLVALGWGAGTPEAERLFSRWPQWAALPWRELAWALAAALVLGPWIVLRFAAGRLRARPSVARWVEAMHHPHAGRRYAAQVVYSLAVQALSVLTLGCAAQAVGQTVPAWALTAAAVPIFLMATLPVSFGGWGTREAAAVVCLGVLGVPAHAAVTMSVIYGVYPLVQAGFGLLAHGPARARS</sequence>
<feature type="transmembrane region" description="Helical" evidence="6">
    <location>
        <begin position="161"/>
        <end position="181"/>
    </location>
</feature>
<evidence type="ECO:0000256" key="1">
    <source>
        <dbReference type="ARBA" id="ARBA00004651"/>
    </source>
</evidence>
<dbReference type="EMBL" id="CP110257">
    <property type="protein sequence ID" value="UZD54673.1"/>
    <property type="molecule type" value="Genomic_DNA"/>
</dbReference>
<dbReference type="Pfam" id="PF03706">
    <property type="entry name" value="LPG_synthase_TM"/>
    <property type="match status" value="1"/>
</dbReference>
<evidence type="ECO:0000256" key="2">
    <source>
        <dbReference type="ARBA" id="ARBA00022475"/>
    </source>
</evidence>
<dbReference type="NCBIfam" id="TIGR00374">
    <property type="entry name" value="flippase-like domain"/>
    <property type="match status" value="1"/>
</dbReference>
<evidence type="ECO:0000313" key="7">
    <source>
        <dbReference type="EMBL" id="UZD54673.1"/>
    </source>
</evidence>
<accession>A0ABY6MRM9</accession>
<dbReference type="RefSeq" id="WP_264892280.1">
    <property type="nucleotide sequence ID" value="NZ_CP110257.1"/>
</dbReference>